<dbReference type="PROSITE" id="PS50206">
    <property type="entry name" value="RHODANESE_3"/>
    <property type="match status" value="1"/>
</dbReference>
<dbReference type="PANTHER" id="PTHR43031">
    <property type="entry name" value="FAD-DEPENDENT OXIDOREDUCTASE"/>
    <property type="match status" value="1"/>
</dbReference>
<organism evidence="2 3">
    <name type="scientific">Zhenhengia yiwuensis</name>
    <dbReference type="NCBI Taxonomy" id="2763666"/>
    <lineage>
        <taxon>Bacteria</taxon>
        <taxon>Bacillati</taxon>
        <taxon>Bacillota</taxon>
        <taxon>Clostridia</taxon>
        <taxon>Lachnospirales</taxon>
        <taxon>Lachnospiraceae</taxon>
        <taxon>Zhenhengia</taxon>
    </lineage>
</organism>
<feature type="domain" description="Rhodanese" evidence="1">
    <location>
        <begin position="10"/>
        <end position="96"/>
    </location>
</feature>
<dbReference type="PANTHER" id="PTHR43031:SF1">
    <property type="entry name" value="PYRIDINE NUCLEOTIDE-DISULPHIDE OXIDOREDUCTASE"/>
    <property type="match status" value="1"/>
</dbReference>
<name>A0A926EHL3_9FIRM</name>
<protein>
    <submittedName>
        <fullName evidence="2">Rhodanese-like domain-containing protein</fullName>
    </submittedName>
</protein>
<proteinExistence type="predicted"/>
<dbReference type="InterPro" id="IPR001763">
    <property type="entry name" value="Rhodanese-like_dom"/>
</dbReference>
<dbReference type="AlphaFoldDB" id="A0A926EHL3"/>
<dbReference type="Proteomes" id="UP000655830">
    <property type="component" value="Unassembled WGS sequence"/>
</dbReference>
<evidence type="ECO:0000313" key="2">
    <source>
        <dbReference type="EMBL" id="MBC8578372.1"/>
    </source>
</evidence>
<evidence type="ECO:0000259" key="1">
    <source>
        <dbReference type="PROSITE" id="PS50206"/>
    </source>
</evidence>
<sequence>MNQMYKNLKAENNAIILDVREDYEYKEGHIKGCLHIPLHMLEDHACETLQDLHQPIYVYCRAGVRSKVGCHILESQGYDKVYNLGAISDWPEELEK</sequence>
<comment type="caution">
    <text evidence="2">The sequence shown here is derived from an EMBL/GenBank/DDBJ whole genome shotgun (WGS) entry which is preliminary data.</text>
</comment>
<dbReference type="EMBL" id="JACRSY010000003">
    <property type="protein sequence ID" value="MBC8578372.1"/>
    <property type="molecule type" value="Genomic_DNA"/>
</dbReference>
<gene>
    <name evidence="2" type="ORF">H8718_02290</name>
</gene>
<dbReference type="Gene3D" id="3.40.250.10">
    <property type="entry name" value="Rhodanese-like domain"/>
    <property type="match status" value="1"/>
</dbReference>
<dbReference type="RefSeq" id="WP_177670988.1">
    <property type="nucleotide sequence ID" value="NZ_JACRSY010000003.1"/>
</dbReference>
<reference evidence="2" key="1">
    <citation type="submission" date="2020-08" db="EMBL/GenBank/DDBJ databases">
        <title>Genome public.</title>
        <authorList>
            <person name="Liu C."/>
            <person name="Sun Q."/>
        </authorList>
    </citation>
    <scope>NUCLEOTIDE SEQUENCE</scope>
    <source>
        <strain evidence="2">NSJ-12</strain>
    </source>
</reference>
<dbReference type="SMART" id="SM00450">
    <property type="entry name" value="RHOD"/>
    <property type="match status" value="1"/>
</dbReference>
<keyword evidence="3" id="KW-1185">Reference proteome</keyword>
<evidence type="ECO:0000313" key="3">
    <source>
        <dbReference type="Proteomes" id="UP000655830"/>
    </source>
</evidence>
<accession>A0A926EHL3</accession>
<dbReference type="InterPro" id="IPR036873">
    <property type="entry name" value="Rhodanese-like_dom_sf"/>
</dbReference>
<dbReference type="Pfam" id="PF00581">
    <property type="entry name" value="Rhodanese"/>
    <property type="match status" value="1"/>
</dbReference>
<dbReference type="InterPro" id="IPR050229">
    <property type="entry name" value="GlpE_sulfurtransferase"/>
</dbReference>
<dbReference type="SUPFAM" id="SSF52821">
    <property type="entry name" value="Rhodanese/Cell cycle control phosphatase"/>
    <property type="match status" value="1"/>
</dbReference>
<dbReference type="CDD" id="cd00158">
    <property type="entry name" value="RHOD"/>
    <property type="match status" value="1"/>
</dbReference>